<sequence length="497" mass="49741">MRPVEATVGPEGAHTDERVLPVTAELLAPPPLVGGLFARPFRALTVGMVSLISLLAFEALAVATAMPTVAQALDGLSLYALAFGGPAAISVVTMVVAGMWSDARGPAAPVRHGVAWFVVGLVIAGSAQSMMQLVIGRVVQGLGSGLLIVALYVVVGRVYPERLHPRVFAAFAGAWVVPSLVGPAIAGLIVQYVGWRWVFLAVPLLALPAALLIRPGLRGISRPAASAAAGPEQADSTGVGAAAPNRIAPGSLRRVGWASGAAVSAALLHLGGQRTGLLAVGLVVVALAGLALCVPRLLPAGVLRAARGLPTVIALRGLAAAAFVGAEVFIPLLLARERQLAPALAGAALAAGAISWSFGSWVQGRIRPPASRATLPRVGLLLMAAGIAAAGPLMLAQAVPVVVGIVAWAVAGLGIGLAYPSISVLTLELSAPQEQGRNSSALQLSDSLSGATVLAFTGALFAAAGQPGPGTYLAGFAVATALALAGGLISGRVNARA</sequence>
<feature type="transmembrane region" description="Helical" evidence="5">
    <location>
        <begin position="255"/>
        <end position="272"/>
    </location>
</feature>
<feature type="transmembrane region" description="Helical" evidence="5">
    <location>
        <begin position="43"/>
        <end position="66"/>
    </location>
</feature>
<dbReference type="GO" id="GO:0005886">
    <property type="term" value="C:plasma membrane"/>
    <property type="evidence" value="ECO:0007669"/>
    <property type="project" value="UniProtKB-SubCell"/>
</dbReference>
<dbReference type="PANTHER" id="PTHR23501">
    <property type="entry name" value="MAJOR FACILITATOR SUPERFAMILY"/>
    <property type="match status" value="1"/>
</dbReference>
<evidence type="ECO:0000256" key="4">
    <source>
        <dbReference type="ARBA" id="ARBA00023136"/>
    </source>
</evidence>
<feature type="transmembrane region" description="Helical" evidence="5">
    <location>
        <begin position="310"/>
        <end position="334"/>
    </location>
</feature>
<feature type="transmembrane region" description="Helical" evidence="5">
    <location>
        <begin position="167"/>
        <end position="189"/>
    </location>
</feature>
<evidence type="ECO:0000313" key="7">
    <source>
        <dbReference type="EMBL" id="RKR89249.1"/>
    </source>
</evidence>
<dbReference type="Gene3D" id="1.20.1250.20">
    <property type="entry name" value="MFS general substrate transporter like domains"/>
    <property type="match status" value="2"/>
</dbReference>
<reference evidence="7 8" key="1">
    <citation type="submission" date="2018-10" db="EMBL/GenBank/DDBJ databases">
        <title>Sequencing the genomes of 1000 actinobacteria strains.</title>
        <authorList>
            <person name="Klenk H.-P."/>
        </authorList>
    </citation>
    <scope>NUCLEOTIDE SEQUENCE [LARGE SCALE GENOMIC DNA]</scope>
    <source>
        <strain evidence="7 8">DSM 45175</strain>
    </source>
</reference>
<feature type="transmembrane region" description="Helical" evidence="5">
    <location>
        <begin position="472"/>
        <end position="491"/>
    </location>
</feature>
<comment type="subcellular location">
    <subcellularLocation>
        <location evidence="1">Cell membrane</location>
        <topology evidence="1">Multi-pass membrane protein</topology>
    </subcellularLocation>
</comment>
<feature type="transmembrane region" description="Helical" evidence="5">
    <location>
        <begin position="78"/>
        <end position="101"/>
    </location>
</feature>
<dbReference type="PROSITE" id="PS50850">
    <property type="entry name" value="MFS"/>
    <property type="match status" value="1"/>
</dbReference>
<evidence type="ECO:0000259" key="6">
    <source>
        <dbReference type="PROSITE" id="PS50850"/>
    </source>
</evidence>
<feature type="transmembrane region" description="Helical" evidence="5">
    <location>
        <begin position="137"/>
        <end position="155"/>
    </location>
</feature>
<dbReference type="SUPFAM" id="SSF103473">
    <property type="entry name" value="MFS general substrate transporter"/>
    <property type="match status" value="2"/>
</dbReference>
<evidence type="ECO:0000256" key="3">
    <source>
        <dbReference type="ARBA" id="ARBA00022989"/>
    </source>
</evidence>
<comment type="caution">
    <text evidence="7">The sequence shown here is derived from an EMBL/GenBank/DDBJ whole genome shotgun (WGS) entry which is preliminary data.</text>
</comment>
<dbReference type="EMBL" id="RBKT01000001">
    <property type="protein sequence ID" value="RKR89249.1"/>
    <property type="molecule type" value="Genomic_DNA"/>
</dbReference>
<dbReference type="PANTHER" id="PTHR23501:SF154">
    <property type="entry name" value="MULTIDRUG-EFFLUX TRANSPORTER RV1634-RELATED"/>
    <property type="match status" value="1"/>
</dbReference>
<organism evidence="7 8">
    <name type="scientific">Micromonospora pisi</name>
    <dbReference type="NCBI Taxonomy" id="589240"/>
    <lineage>
        <taxon>Bacteria</taxon>
        <taxon>Bacillati</taxon>
        <taxon>Actinomycetota</taxon>
        <taxon>Actinomycetes</taxon>
        <taxon>Micromonosporales</taxon>
        <taxon>Micromonosporaceae</taxon>
        <taxon>Micromonospora</taxon>
    </lineage>
</organism>
<protein>
    <submittedName>
        <fullName evidence="7">Putative MFS family arabinose efflux permease</fullName>
    </submittedName>
</protein>
<feature type="transmembrane region" description="Helical" evidence="5">
    <location>
        <begin position="448"/>
        <end position="466"/>
    </location>
</feature>
<evidence type="ECO:0000256" key="2">
    <source>
        <dbReference type="ARBA" id="ARBA00022692"/>
    </source>
</evidence>
<dbReference type="OrthoDB" id="9778875at2"/>
<feature type="transmembrane region" description="Helical" evidence="5">
    <location>
        <begin position="278"/>
        <end position="298"/>
    </location>
</feature>
<feature type="transmembrane region" description="Helical" evidence="5">
    <location>
        <begin position="380"/>
        <end position="399"/>
    </location>
</feature>
<dbReference type="Pfam" id="PF07690">
    <property type="entry name" value="MFS_1"/>
    <property type="match status" value="1"/>
</dbReference>
<feature type="transmembrane region" description="Helical" evidence="5">
    <location>
        <begin position="113"/>
        <end position="131"/>
    </location>
</feature>
<feature type="transmembrane region" description="Helical" evidence="5">
    <location>
        <begin position="340"/>
        <end position="359"/>
    </location>
</feature>
<feature type="transmembrane region" description="Helical" evidence="5">
    <location>
        <begin position="405"/>
        <end position="427"/>
    </location>
</feature>
<name>A0A495JMI4_9ACTN</name>
<dbReference type="Proteomes" id="UP000277671">
    <property type="component" value="Unassembled WGS sequence"/>
</dbReference>
<evidence type="ECO:0000256" key="1">
    <source>
        <dbReference type="ARBA" id="ARBA00004651"/>
    </source>
</evidence>
<proteinExistence type="predicted"/>
<accession>A0A495JMI4</accession>
<feature type="domain" description="Major facilitator superfamily (MFS) profile" evidence="6">
    <location>
        <begin position="42"/>
        <end position="497"/>
    </location>
</feature>
<dbReference type="InterPro" id="IPR036259">
    <property type="entry name" value="MFS_trans_sf"/>
</dbReference>
<keyword evidence="4 5" id="KW-0472">Membrane</keyword>
<keyword evidence="3 5" id="KW-1133">Transmembrane helix</keyword>
<feature type="transmembrane region" description="Helical" evidence="5">
    <location>
        <begin position="195"/>
        <end position="213"/>
    </location>
</feature>
<dbReference type="GO" id="GO:0022857">
    <property type="term" value="F:transmembrane transporter activity"/>
    <property type="evidence" value="ECO:0007669"/>
    <property type="project" value="InterPro"/>
</dbReference>
<evidence type="ECO:0000313" key="8">
    <source>
        <dbReference type="Proteomes" id="UP000277671"/>
    </source>
</evidence>
<keyword evidence="8" id="KW-1185">Reference proteome</keyword>
<dbReference type="InterPro" id="IPR020846">
    <property type="entry name" value="MFS_dom"/>
</dbReference>
<dbReference type="PRINTS" id="PR01036">
    <property type="entry name" value="TCRTETB"/>
</dbReference>
<dbReference type="InterPro" id="IPR011701">
    <property type="entry name" value="MFS"/>
</dbReference>
<dbReference type="RefSeq" id="WP_121157728.1">
    <property type="nucleotide sequence ID" value="NZ_RBKT01000001.1"/>
</dbReference>
<evidence type="ECO:0000256" key="5">
    <source>
        <dbReference type="SAM" id="Phobius"/>
    </source>
</evidence>
<gene>
    <name evidence="7" type="ORF">BDK92_3589</name>
</gene>
<dbReference type="AlphaFoldDB" id="A0A495JMI4"/>
<keyword evidence="2 5" id="KW-0812">Transmembrane</keyword>